<dbReference type="Pfam" id="PF00072">
    <property type="entry name" value="Response_reg"/>
    <property type="match status" value="1"/>
</dbReference>
<keyword evidence="8 9" id="KW-0804">Transcription</keyword>
<evidence type="ECO:0000256" key="2">
    <source>
        <dbReference type="ARBA" id="ARBA00022490"/>
    </source>
</evidence>
<dbReference type="InterPro" id="IPR005471">
    <property type="entry name" value="Tscrpt_reg_IclR_N"/>
</dbReference>
<keyword evidence="7 9" id="KW-0010">Activator</keyword>
<dbReference type="InterPro" id="IPR011006">
    <property type="entry name" value="CheY-like_superfamily"/>
</dbReference>
<accession>A0ABP7I2B0</accession>
<dbReference type="InterPro" id="IPR036390">
    <property type="entry name" value="WH_DNA-bd_sf"/>
</dbReference>
<evidence type="ECO:0000313" key="12">
    <source>
        <dbReference type="EMBL" id="GAA3807791.1"/>
    </source>
</evidence>
<sequence>MTGPIRVLVVDDDFRVARLHAEIVARVAGLEVVGLAHTGADALAAAAEHRPDLVLLDEYLPDERGSALIRRLDAAVLMVTAADDVAAVRRALAAGAVNVVLKPFKPPVLAARLAAFARFWSALDGAGPVEQRTLDGAMAALHEGDAPASALPKGRSAVTADAIREALVAATEALTAADVAEATGVSRATAQRYLSDLARSGRVELSLRYGTTGRPEHRYTWRSA</sequence>
<dbReference type="Proteomes" id="UP001501821">
    <property type="component" value="Unassembled WGS sequence"/>
</dbReference>
<comment type="caution">
    <text evidence="12">The sequence shown here is derived from an EMBL/GenBank/DDBJ whole genome shotgun (WGS) entry which is preliminary data.</text>
</comment>
<dbReference type="Pfam" id="PF09339">
    <property type="entry name" value="HTH_IclR"/>
    <property type="match status" value="1"/>
</dbReference>
<comment type="subcellular location">
    <subcellularLocation>
        <location evidence="1 9">Cytoplasm</location>
    </subcellularLocation>
</comment>
<dbReference type="RefSeq" id="WP_344772614.1">
    <property type="nucleotide sequence ID" value="NZ_BAABAH010000002.1"/>
</dbReference>
<evidence type="ECO:0000259" key="11">
    <source>
        <dbReference type="PROSITE" id="PS50110"/>
    </source>
</evidence>
<evidence type="ECO:0000256" key="7">
    <source>
        <dbReference type="ARBA" id="ARBA00023159"/>
    </source>
</evidence>
<evidence type="ECO:0000313" key="13">
    <source>
        <dbReference type="Proteomes" id="UP001501821"/>
    </source>
</evidence>
<dbReference type="PANTHER" id="PTHR45526:SF1">
    <property type="entry name" value="TRANSCRIPTIONAL REGULATORY PROTEIN DCUR-RELATED"/>
    <property type="match status" value="1"/>
</dbReference>
<evidence type="ECO:0000256" key="8">
    <source>
        <dbReference type="ARBA" id="ARBA00023163"/>
    </source>
</evidence>
<keyword evidence="13" id="KW-1185">Reference proteome</keyword>
<evidence type="ECO:0000256" key="3">
    <source>
        <dbReference type="ARBA" id="ARBA00022553"/>
    </source>
</evidence>
<dbReference type="Gene3D" id="1.10.10.10">
    <property type="entry name" value="Winged helix-like DNA-binding domain superfamily/Winged helix DNA-binding domain"/>
    <property type="match status" value="1"/>
</dbReference>
<proteinExistence type="predicted"/>
<dbReference type="Gene3D" id="3.40.50.2300">
    <property type="match status" value="1"/>
</dbReference>
<dbReference type="SMART" id="SM00448">
    <property type="entry name" value="REC"/>
    <property type="match status" value="1"/>
</dbReference>
<dbReference type="InterPro" id="IPR024187">
    <property type="entry name" value="Sig_transdc_resp-reg_cit/mal"/>
</dbReference>
<dbReference type="SUPFAM" id="SSF46785">
    <property type="entry name" value="Winged helix' DNA-binding domain"/>
    <property type="match status" value="1"/>
</dbReference>
<dbReference type="PANTHER" id="PTHR45526">
    <property type="entry name" value="TRANSCRIPTIONAL REGULATORY PROTEIN DPIA"/>
    <property type="match status" value="1"/>
</dbReference>
<keyword evidence="2 9" id="KW-0963">Cytoplasm</keyword>
<gene>
    <name evidence="12" type="ORF">GCM10022242_08440</name>
</gene>
<dbReference type="InterPro" id="IPR051271">
    <property type="entry name" value="2C-system_Tx_regulators"/>
</dbReference>
<evidence type="ECO:0000256" key="5">
    <source>
        <dbReference type="ARBA" id="ARBA00023015"/>
    </source>
</evidence>
<dbReference type="InterPro" id="IPR036388">
    <property type="entry name" value="WH-like_DNA-bd_sf"/>
</dbReference>
<dbReference type="PIRSF" id="PIRSF006171">
    <property type="entry name" value="RR_citrat_malat"/>
    <property type="match status" value="1"/>
</dbReference>
<organism evidence="12 13">
    <name type="scientific">Nocardioides panacisoli</name>
    <dbReference type="NCBI Taxonomy" id="627624"/>
    <lineage>
        <taxon>Bacteria</taxon>
        <taxon>Bacillati</taxon>
        <taxon>Actinomycetota</taxon>
        <taxon>Actinomycetes</taxon>
        <taxon>Propionibacteriales</taxon>
        <taxon>Nocardioidaceae</taxon>
        <taxon>Nocardioides</taxon>
    </lineage>
</organism>
<feature type="domain" description="Response regulatory" evidence="11">
    <location>
        <begin position="6"/>
        <end position="117"/>
    </location>
</feature>
<evidence type="ECO:0000256" key="6">
    <source>
        <dbReference type="ARBA" id="ARBA00023125"/>
    </source>
</evidence>
<keyword evidence="3 10" id="KW-0597">Phosphoprotein</keyword>
<dbReference type="SUPFAM" id="SSF52172">
    <property type="entry name" value="CheY-like"/>
    <property type="match status" value="1"/>
</dbReference>
<evidence type="ECO:0000256" key="10">
    <source>
        <dbReference type="PROSITE-ProRule" id="PRU00169"/>
    </source>
</evidence>
<dbReference type="PROSITE" id="PS50110">
    <property type="entry name" value="RESPONSE_REGULATORY"/>
    <property type="match status" value="1"/>
</dbReference>
<name>A0ABP7I2B0_9ACTN</name>
<keyword evidence="5 9" id="KW-0805">Transcription regulation</keyword>
<evidence type="ECO:0000256" key="1">
    <source>
        <dbReference type="ARBA" id="ARBA00004496"/>
    </source>
</evidence>
<evidence type="ECO:0000256" key="9">
    <source>
        <dbReference type="PIRNR" id="PIRNR006171"/>
    </source>
</evidence>
<dbReference type="EMBL" id="BAABAH010000002">
    <property type="protein sequence ID" value="GAA3807791.1"/>
    <property type="molecule type" value="Genomic_DNA"/>
</dbReference>
<evidence type="ECO:0000256" key="4">
    <source>
        <dbReference type="ARBA" id="ARBA00023012"/>
    </source>
</evidence>
<keyword evidence="6 9" id="KW-0238">DNA-binding</keyword>
<feature type="modified residue" description="4-aspartylphosphate" evidence="10">
    <location>
        <position position="57"/>
    </location>
</feature>
<reference evidence="13" key="1">
    <citation type="journal article" date="2019" name="Int. J. Syst. Evol. Microbiol.">
        <title>The Global Catalogue of Microorganisms (GCM) 10K type strain sequencing project: providing services to taxonomists for standard genome sequencing and annotation.</title>
        <authorList>
            <consortium name="The Broad Institute Genomics Platform"/>
            <consortium name="The Broad Institute Genome Sequencing Center for Infectious Disease"/>
            <person name="Wu L."/>
            <person name="Ma J."/>
        </authorList>
    </citation>
    <scope>NUCLEOTIDE SEQUENCE [LARGE SCALE GENOMIC DNA]</scope>
    <source>
        <strain evidence="13">JCM 16953</strain>
    </source>
</reference>
<protein>
    <recommendedName>
        <fullName evidence="9">Transcriptional regulatory protein</fullName>
    </recommendedName>
</protein>
<keyword evidence="4 9" id="KW-0902">Two-component regulatory system</keyword>
<dbReference type="InterPro" id="IPR001789">
    <property type="entry name" value="Sig_transdc_resp-reg_receiver"/>
</dbReference>